<dbReference type="GO" id="GO:0005730">
    <property type="term" value="C:nucleolus"/>
    <property type="evidence" value="ECO:0007669"/>
    <property type="project" value="EnsemblFungi"/>
</dbReference>
<keyword evidence="1" id="KW-0507">mRNA processing</keyword>
<dbReference type="HOGENOM" id="CLU_076902_8_1_1"/>
<keyword evidence="1" id="KW-0508">mRNA splicing</keyword>
<reference evidence="3 4" key="1">
    <citation type="journal article" date="2011" name="Proc. Natl. Acad. Sci. U.S.A.">
        <title>Evolutionary erosion of yeast sex chromosomes by mating-type switching accidents.</title>
        <authorList>
            <person name="Gordon J.L."/>
            <person name="Armisen D."/>
            <person name="Proux-Wera E."/>
            <person name="Oheigeartaigh S.S."/>
            <person name="Byrne K.P."/>
            <person name="Wolfe K.H."/>
        </authorList>
    </citation>
    <scope>NUCLEOTIDE SEQUENCE [LARGE SCALE GENOMIC DNA]</scope>
    <source>
        <strain evidence="4">ATCC 10597 / BCRC 20456 / CBS 421 / NBRC 0211 / NRRL Y-12639</strain>
    </source>
</reference>
<dbReference type="OrthoDB" id="422364at2759"/>
<accession>G0W857</accession>
<dbReference type="PROSITE" id="PS52002">
    <property type="entry name" value="SM"/>
    <property type="match status" value="1"/>
</dbReference>
<dbReference type="GO" id="GO:0005681">
    <property type="term" value="C:spliceosomal complex"/>
    <property type="evidence" value="ECO:0007669"/>
    <property type="project" value="UniProtKB-KW"/>
</dbReference>
<name>G0W857_NAUDC</name>
<dbReference type="GO" id="GO:0006364">
    <property type="term" value="P:rRNA processing"/>
    <property type="evidence" value="ECO:0007669"/>
    <property type="project" value="EnsemblFungi"/>
</dbReference>
<feature type="domain" description="Sm" evidence="2">
    <location>
        <begin position="1"/>
        <end position="70"/>
    </location>
</feature>
<evidence type="ECO:0000259" key="2">
    <source>
        <dbReference type="PROSITE" id="PS52002"/>
    </source>
</evidence>
<comment type="subcellular location">
    <subcellularLocation>
        <location evidence="1">Nucleus</location>
    </subcellularLocation>
</comment>
<keyword evidence="1" id="KW-0539">Nucleus</keyword>
<sequence>MSPLLKDYLNKKIVIITVEGSCYLAMLEGYDKYTNLIVSDVRNRFDDKLISQFQMLRGSEIVTCGLIEEETKETDEKEEFNKEATKDEQDVVIPKLKDTRNRVANEHLIWQKVYEKKGLS</sequence>
<protein>
    <recommendedName>
        <fullName evidence="1">LSM2-LSM8 complex subunit LSM8</fullName>
    </recommendedName>
</protein>
<keyword evidence="1" id="KW-0687">Ribonucleoprotein</keyword>
<dbReference type="AlphaFoldDB" id="G0W857"/>
<dbReference type="GO" id="GO:0000398">
    <property type="term" value="P:mRNA splicing, via spliceosome"/>
    <property type="evidence" value="ECO:0007669"/>
    <property type="project" value="UniProtKB-UniRule"/>
</dbReference>
<comment type="subunit">
    <text evidence="1">LSm subunits form a heteromer with a doughnut shape.</text>
</comment>
<gene>
    <name evidence="3" type="primary">NDAI0C03080</name>
    <name evidence="1" type="synonym">LSM8</name>
    <name evidence="3" type="ordered locus">NDAI_0C03080</name>
</gene>
<organism evidence="3 4">
    <name type="scientific">Naumovozyma dairenensis (strain ATCC 10597 / BCRC 20456 / CBS 421 / NBRC 0211 / NRRL Y-12639)</name>
    <name type="common">Saccharomyces dairenensis</name>
    <dbReference type="NCBI Taxonomy" id="1071378"/>
    <lineage>
        <taxon>Eukaryota</taxon>
        <taxon>Fungi</taxon>
        <taxon>Dikarya</taxon>
        <taxon>Ascomycota</taxon>
        <taxon>Saccharomycotina</taxon>
        <taxon>Saccharomycetes</taxon>
        <taxon>Saccharomycetales</taxon>
        <taxon>Saccharomycetaceae</taxon>
        <taxon>Naumovozyma</taxon>
    </lineage>
</organism>
<dbReference type="RefSeq" id="XP_003669211.1">
    <property type="nucleotide sequence ID" value="XM_003669163.1"/>
</dbReference>
<keyword evidence="1" id="KW-0747">Spliceosome</keyword>
<dbReference type="OMA" id="NTLSCTM"/>
<dbReference type="InterPro" id="IPR034103">
    <property type="entry name" value="Lsm8"/>
</dbReference>
<dbReference type="GO" id="GO:0005688">
    <property type="term" value="C:U6 snRNP"/>
    <property type="evidence" value="ECO:0007669"/>
    <property type="project" value="UniProtKB-UniRule"/>
</dbReference>
<dbReference type="SMART" id="SM00651">
    <property type="entry name" value="Sm"/>
    <property type="match status" value="1"/>
</dbReference>
<dbReference type="InterPro" id="IPR047575">
    <property type="entry name" value="Sm"/>
</dbReference>
<dbReference type="SUPFAM" id="SSF50182">
    <property type="entry name" value="Sm-like ribonucleoproteins"/>
    <property type="match status" value="1"/>
</dbReference>
<dbReference type="Gene3D" id="2.30.30.100">
    <property type="match status" value="1"/>
</dbReference>
<dbReference type="InterPro" id="IPR010920">
    <property type="entry name" value="LSM_dom_sf"/>
</dbReference>
<dbReference type="InterPro" id="IPR001163">
    <property type="entry name" value="Sm_dom_euk/arc"/>
</dbReference>
<comment type="function">
    <text evidence="1">Plays role in pre-mRNA splicing as component of the U4/U6-U5 tri-snRNP complex that is involved in spliceosome assembly, and as component of the precatalytic spliceosome (spliceosome B complex). The heptameric LSM2-8 complex binds specifically to the 3'-terminal U-tract of U6 snRNA.</text>
</comment>
<proteinExistence type="inferred from homology"/>
<dbReference type="STRING" id="1071378.G0W857"/>
<dbReference type="GO" id="GO:0008033">
    <property type="term" value="P:tRNA processing"/>
    <property type="evidence" value="ECO:0007669"/>
    <property type="project" value="EnsemblFungi"/>
</dbReference>
<dbReference type="KEGG" id="ndi:NDAI_0C03080"/>
<keyword evidence="4" id="KW-1185">Reference proteome</keyword>
<dbReference type="CDD" id="cd01727">
    <property type="entry name" value="LSm8"/>
    <property type="match status" value="1"/>
</dbReference>
<dbReference type="GO" id="GO:0003723">
    <property type="term" value="F:RNA binding"/>
    <property type="evidence" value="ECO:0007669"/>
    <property type="project" value="UniProtKB-UniRule"/>
</dbReference>
<dbReference type="eggNOG" id="KOG1784">
    <property type="taxonomic scope" value="Eukaryota"/>
</dbReference>
<comment type="similarity">
    <text evidence="1">Belongs to the snRNP Sm proteins family.</text>
</comment>
<dbReference type="GeneID" id="11496343"/>
<evidence type="ECO:0000313" key="4">
    <source>
        <dbReference type="Proteomes" id="UP000000689"/>
    </source>
</evidence>
<dbReference type="Proteomes" id="UP000000689">
    <property type="component" value="Chromosome 3"/>
</dbReference>
<dbReference type="GO" id="GO:0046540">
    <property type="term" value="C:U4/U6 x U5 tri-snRNP complex"/>
    <property type="evidence" value="ECO:0007669"/>
    <property type="project" value="UniProtKB-UniRule"/>
</dbReference>
<evidence type="ECO:0000313" key="3">
    <source>
        <dbReference type="EMBL" id="CCD23968.1"/>
    </source>
</evidence>
<dbReference type="Pfam" id="PF01423">
    <property type="entry name" value="LSM"/>
    <property type="match status" value="1"/>
</dbReference>
<dbReference type="EMBL" id="HE580269">
    <property type="protein sequence ID" value="CCD23968.1"/>
    <property type="molecule type" value="Genomic_DNA"/>
</dbReference>
<evidence type="ECO:0000256" key="1">
    <source>
        <dbReference type="RuleBase" id="RU365048"/>
    </source>
</evidence>
<keyword evidence="1" id="KW-0694">RNA-binding</keyword>